<evidence type="ECO:0000313" key="3">
    <source>
        <dbReference type="EMBL" id="PJZ61617.1"/>
    </source>
</evidence>
<evidence type="ECO:0000313" key="5">
    <source>
        <dbReference type="Proteomes" id="UP000232188"/>
    </source>
</evidence>
<evidence type="ECO:0000313" key="4">
    <source>
        <dbReference type="Proteomes" id="UP000232149"/>
    </source>
</evidence>
<keyword evidence="4" id="KW-1185">Reference proteome</keyword>
<gene>
    <name evidence="3" type="ORF">CH376_12530</name>
    <name evidence="2" type="ORF">CH380_19555</name>
</gene>
<feature type="region of interest" description="Disordered" evidence="1">
    <location>
        <begin position="114"/>
        <end position="153"/>
    </location>
</feature>
<dbReference type="Proteomes" id="UP000232188">
    <property type="component" value="Unassembled WGS sequence"/>
</dbReference>
<dbReference type="EMBL" id="NPDU01000029">
    <property type="protein sequence ID" value="PJZ61617.1"/>
    <property type="molecule type" value="Genomic_DNA"/>
</dbReference>
<evidence type="ECO:0000313" key="2">
    <source>
        <dbReference type="EMBL" id="PJZ51551.1"/>
    </source>
</evidence>
<protein>
    <recommendedName>
        <fullName evidence="6">DNA-binding protein</fullName>
    </recommendedName>
</protein>
<reference evidence="4 5" key="1">
    <citation type="submission" date="2017-07" db="EMBL/GenBank/DDBJ databases">
        <title>Leptospira spp. isolated from tropical soils.</title>
        <authorList>
            <person name="Thibeaux R."/>
            <person name="Iraola G."/>
            <person name="Ferres I."/>
            <person name="Bierque E."/>
            <person name="Girault D."/>
            <person name="Soupe-Gilbert M.-E."/>
            <person name="Picardeau M."/>
            <person name="Goarant C."/>
        </authorList>
    </citation>
    <scope>NUCLEOTIDE SEQUENCE [LARGE SCALE GENOMIC DNA]</scope>
    <source>
        <strain evidence="2 5">FH2-B-C1</strain>
        <strain evidence="3 4">FH2-B-D1</strain>
    </source>
</reference>
<proteinExistence type="predicted"/>
<comment type="caution">
    <text evidence="2">The sequence shown here is derived from an EMBL/GenBank/DDBJ whole genome shotgun (WGS) entry which is preliminary data.</text>
</comment>
<evidence type="ECO:0000256" key="1">
    <source>
        <dbReference type="SAM" id="MobiDB-lite"/>
    </source>
</evidence>
<dbReference type="Proteomes" id="UP000232149">
    <property type="component" value="Unassembled WGS sequence"/>
</dbReference>
<sequence>MEAPLNRNPGKFCPGVIDDMPYARSKQILLAKIAELDINGRQKYGGCITKNRDLGIYVRLAETTVSKYIREFKKDGLVTQTEFHGHYRILRISDELYAKLMDEKAWRVEQANKKNGSYINPSQPNTPSSKANRPPGKAYGADPYTQSPSRCTSLETSVPTSVHLTFDENGDIWKNFLSYSDERLTKSSKEALHGLKVNSDGKTITLSKEVSSSLLNLITKYFSQEVNLNLTVKIQTQDTLVGEEVDSNIELGKKIEQPSVPDTQIEDKKNSVTTIVPQKSISEIKMEHEYFYNIRFRDEAIRGFLDYSNLKLEKQDLETLRNVRIWYDLEKITFFDSIPGKLKNHIRDYFLNKTKTVIVPVFVENIIHFHTAA</sequence>
<name>A0A2M9YJ31_9LEPT</name>
<dbReference type="EMBL" id="NPDV01000023">
    <property type="protein sequence ID" value="PJZ51551.1"/>
    <property type="molecule type" value="Genomic_DNA"/>
</dbReference>
<feature type="compositionally biased region" description="Polar residues" evidence="1">
    <location>
        <begin position="144"/>
        <end position="153"/>
    </location>
</feature>
<evidence type="ECO:0008006" key="6">
    <source>
        <dbReference type="Google" id="ProtNLM"/>
    </source>
</evidence>
<organism evidence="2 5">
    <name type="scientific">Leptospira adleri</name>
    <dbReference type="NCBI Taxonomy" id="2023186"/>
    <lineage>
        <taxon>Bacteria</taxon>
        <taxon>Pseudomonadati</taxon>
        <taxon>Spirochaetota</taxon>
        <taxon>Spirochaetia</taxon>
        <taxon>Leptospirales</taxon>
        <taxon>Leptospiraceae</taxon>
        <taxon>Leptospira</taxon>
    </lineage>
</organism>
<accession>A0A2M9YJ31</accession>
<dbReference type="AlphaFoldDB" id="A0A2M9YJ31"/>
<feature type="compositionally biased region" description="Polar residues" evidence="1">
    <location>
        <begin position="114"/>
        <end position="131"/>
    </location>
</feature>